<dbReference type="EMBL" id="QXFT01000991">
    <property type="protein sequence ID" value="KAE9331964.1"/>
    <property type="molecule type" value="Genomic_DNA"/>
</dbReference>
<keyword evidence="3" id="KW-1185">Reference proteome</keyword>
<proteinExistence type="predicted"/>
<evidence type="ECO:0000313" key="2">
    <source>
        <dbReference type="EMBL" id="KAE9331964.1"/>
    </source>
</evidence>
<evidence type="ECO:0000313" key="1">
    <source>
        <dbReference type="EMBL" id="KAE9014110.1"/>
    </source>
</evidence>
<evidence type="ECO:0000313" key="4">
    <source>
        <dbReference type="Proteomes" id="UP000435112"/>
    </source>
</evidence>
<protein>
    <submittedName>
        <fullName evidence="1">Uncharacterized protein</fullName>
    </submittedName>
</protein>
<name>A0A6A3L5F9_9STRA</name>
<dbReference type="AlphaFoldDB" id="A0A6A3L5F9"/>
<accession>A0A6A3L5F9</accession>
<dbReference type="OrthoDB" id="10269450at2759"/>
<reference evidence="1 4" key="1">
    <citation type="submission" date="2018-09" db="EMBL/GenBank/DDBJ databases">
        <title>Genomic investigation of the strawberry pathogen Phytophthora fragariae indicates pathogenicity is determined by transcriptional variation in three key races.</title>
        <authorList>
            <person name="Adams T.M."/>
            <person name="Armitage A.D."/>
            <person name="Sobczyk M.K."/>
            <person name="Bates H.J."/>
            <person name="Dunwell J.M."/>
            <person name="Nellist C.F."/>
            <person name="Harrison R.J."/>
        </authorList>
    </citation>
    <scope>NUCLEOTIDE SEQUENCE [LARGE SCALE GENOMIC DNA]</scope>
    <source>
        <strain evidence="1 4">SCRP324</strain>
        <strain evidence="2 3">SCRP333</strain>
    </source>
</reference>
<organism evidence="1 4">
    <name type="scientific">Phytophthora rubi</name>
    <dbReference type="NCBI Taxonomy" id="129364"/>
    <lineage>
        <taxon>Eukaryota</taxon>
        <taxon>Sar</taxon>
        <taxon>Stramenopiles</taxon>
        <taxon>Oomycota</taxon>
        <taxon>Peronosporomycetes</taxon>
        <taxon>Peronosporales</taxon>
        <taxon>Peronosporaceae</taxon>
        <taxon>Phytophthora</taxon>
    </lineage>
</organism>
<sequence length="86" mass="9093">MDAPTGPPCLWVRAVHGAAGGVDQSEELRRRKPARHMQASLDATLGPSFATHVRLDSTLIECSNGPSYVASGLSISRLGELTGLNH</sequence>
<gene>
    <name evidence="1" type="ORF">PR002_g14309</name>
    <name evidence="2" type="ORF">PR003_g14751</name>
</gene>
<comment type="caution">
    <text evidence="1">The sequence shown here is derived from an EMBL/GenBank/DDBJ whole genome shotgun (WGS) entry which is preliminary data.</text>
</comment>
<dbReference type="EMBL" id="QXFU01000988">
    <property type="protein sequence ID" value="KAE9014110.1"/>
    <property type="molecule type" value="Genomic_DNA"/>
</dbReference>
<dbReference type="Proteomes" id="UP000434957">
    <property type="component" value="Unassembled WGS sequence"/>
</dbReference>
<dbReference type="Proteomes" id="UP000435112">
    <property type="component" value="Unassembled WGS sequence"/>
</dbReference>
<evidence type="ECO:0000313" key="3">
    <source>
        <dbReference type="Proteomes" id="UP000434957"/>
    </source>
</evidence>